<sequence>MSRLLSTVFGKSAAAPTTVRIAESPANISYVLASFRWHMDTRPPAKVIAVHDYLGSCASLQQLLNESVADLPLSRLTPTEPLEVYCTDLRGHNFSEAAPMTSASAYPLACAADIIKMQKDILRSEAGILGLGFGSLIASCAALHAPEAFSSLTLFVNEISQLQRCLPSSYPVGDILRGAPANATGLTELNDYLRDRVRDPAERAALLATVEMRHGVTRFRFSNDLLQYTEPLVLSAPAGGKFTKPTVVYLCGRDGTVSSEEEALVRTRFPAVQFVKLDTQGETLTSSNQRLAPLFLQSCSMLGEINEATMEQ</sequence>
<keyword evidence="3" id="KW-1185">Reference proteome</keyword>
<dbReference type="Pfam" id="PF00561">
    <property type="entry name" value="Abhydrolase_1"/>
    <property type="match status" value="1"/>
</dbReference>
<feature type="domain" description="AB hydrolase-1" evidence="1">
    <location>
        <begin position="83"/>
        <end position="215"/>
    </location>
</feature>
<protein>
    <recommendedName>
        <fullName evidence="1">AB hydrolase-1 domain-containing protein</fullName>
    </recommendedName>
</protein>
<dbReference type="VEuPathDB" id="TriTrypDB:LtaPh_3440900"/>
<comment type="caution">
    <text evidence="2">The sequence shown here is derived from an EMBL/GenBank/DDBJ whole genome shotgun (WGS) entry which is preliminary data.</text>
</comment>
<gene>
    <name evidence="2" type="ORF">LtaPh_3440900</name>
</gene>
<evidence type="ECO:0000313" key="2">
    <source>
        <dbReference type="EMBL" id="GET92483.1"/>
    </source>
</evidence>
<accession>A0A640KSA6</accession>
<proteinExistence type="predicted"/>
<dbReference type="EMBL" id="BLBS01000054">
    <property type="protein sequence ID" value="GET92483.1"/>
    <property type="molecule type" value="Genomic_DNA"/>
</dbReference>
<dbReference type="InterPro" id="IPR000073">
    <property type="entry name" value="AB_hydrolase_1"/>
</dbReference>
<dbReference type="Gene3D" id="3.40.50.1820">
    <property type="entry name" value="alpha/beta hydrolase"/>
    <property type="match status" value="1"/>
</dbReference>
<evidence type="ECO:0000313" key="3">
    <source>
        <dbReference type="Proteomes" id="UP000419144"/>
    </source>
</evidence>
<dbReference type="SUPFAM" id="SSF53474">
    <property type="entry name" value="alpha/beta-Hydrolases"/>
    <property type="match status" value="1"/>
</dbReference>
<name>A0A640KSA6_LEITA</name>
<organism evidence="2 3">
    <name type="scientific">Leishmania tarentolae</name>
    <name type="common">Sauroleishmania tarentolae</name>
    <dbReference type="NCBI Taxonomy" id="5689"/>
    <lineage>
        <taxon>Eukaryota</taxon>
        <taxon>Discoba</taxon>
        <taxon>Euglenozoa</taxon>
        <taxon>Kinetoplastea</taxon>
        <taxon>Metakinetoplastina</taxon>
        <taxon>Trypanosomatida</taxon>
        <taxon>Trypanosomatidae</taxon>
        <taxon>Leishmaniinae</taxon>
        <taxon>Leishmania</taxon>
        <taxon>lizard Leishmania</taxon>
    </lineage>
</organism>
<reference evidence="2" key="1">
    <citation type="submission" date="2019-11" db="EMBL/GenBank/DDBJ databases">
        <title>Leishmania tarentolae CDS.</title>
        <authorList>
            <person name="Goto Y."/>
            <person name="Yamagishi J."/>
        </authorList>
    </citation>
    <scope>NUCLEOTIDE SEQUENCE [LARGE SCALE GENOMIC DNA]</scope>
    <source>
        <strain evidence="2">Parrot Tar II</strain>
    </source>
</reference>
<dbReference type="AlphaFoldDB" id="A0A640KSA6"/>
<dbReference type="OrthoDB" id="278454at2759"/>
<dbReference type="InterPro" id="IPR029058">
    <property type="entry name" value="AB_hydrolase_fold"/>
</dbReference>
<evidence type="ECO:0000259" key="1">
    <source>
        <dbReference type="Pfam" id="PF00561"/>
    </source>
</evidence>
<dbReference type="Proteomes" id="UP000419144">
    <property type="component" value="Unassembled WGS sequence"/>
</dbReference>